<accession>A0AC59Z6K5</accession>
<reference evidence="1" key="2">
    <citation type="submission" date="2025-03" db="EMBL/GenBank/DDBJ databases">
        <authorList>
            <consortium name="ELIXIR-Norway"/>
            <consortium name="Elixir Norway"/>
        </authorList>
    </citation>
    <scope>NUCLEOTIDE SEQUENCE</scope>
</reference>
<dbReference type="EMBL" id="OX596109">
    <property type="protein sequence ID" value="CAN0270439.1"/>
    <property type="molecule type" value="Genomic_DNA"/>
</dbReference>
<name>A0AC59Z6K5_RANTA</name>
<dbReference type="Proteomes" id="UP001162501">
    <property type="component" value="Chromosome 25"/>
</dbReference>
<sequence>MASWYLNYLCEDPCPQIPSPSEVLGVRTSICGFWGGGVTAQPVRGEVQCSPLSSASPSFLQPVASLGRPVEGNAIPHLRALHPSPASSQERKGHPSAGSRAGPPPGHPHLPAEPGFLGWLDPLGLLSTLATWAFLFCDIRLPAAGQSC</sequence>
<protein>
    <submittedName>
        <fullName evidence="1">Uncharacterized protein</fullName>
    </submittedName>
</protein>
<organism evidence="1 2">
    <name type="scientific">Rangifer tarandus platyrhynchus</name>
    <name type="common">Svalbard reindeer</name>
    <dbReference type="NCBI Taxonomy" id="3082113"/>
    <lineage>
        <taxon>Eukaryota</taxon>
        <taxon>Metazoa</taxon>
        <taxon>Chordata</taxon>
        <taxon>Craniata</taxon>
        <taxon>Vertebrata</taxon>
        <taxon>Euteleostomi</taxon>
        <taxon>Mammalia</taxon>
        <taxon>Eutheria</taxon>
        <taxon>Laurasiatheria</taxon>
        <taxon>Artiodactyla</taxon>
        <taxon>Ruminantia</taxon>
        <taxon>Pecora</taxon>
        <taxon>Cervidae</taxon>
        <taxon>Odocoileinae</taxon>
        <taxon>Rangifer</taxon>
    </lineage>
</organism>
<reference evidence="1" key="1">
    <citation type="submission" date="2023-05" db="EMBL/GenBank/DDBJ databases">
        <authorList>
            <consortium name="ELIXIR-Norway"/>
        </authorList>
    </citation>
    <scope>NUCLEOTIDE SEQUENCE</scope>
</reference>
<gene>
    <name evidence="1" type="ORF">MRATA1EN22A_LOCUS14665</name>
</gene>
<evidence type="ECO:0000313" key="1">
    <source>
        <dbReference type="EMBL" id="CAN0270439.1"/>
    </source>
</evidence>
<proteinExistence type="predicted"/>
<evidence type="ECO:0000313" key="2">
    <source>
        <dbReference type="Proteomes" id="UP001162501"/>
    </source>
</evidence>